<sequence>MDSAIHYVATGSLLEPSPQSVVTRGMLWVENLAFGSIATIVAVLAVAMTGMLLLSGRLDLRRGATVILGCFILFGARSIAQAFLADPGVPAIDSITIAPPEPPIIAAQPAQPRIYDPYAGAATPQVR</sequence>
<evidence type="ECO:0008006" key="4">
    <source>
        <dbReference type="Google" id="ProtNLM"/>
    </source>
</evidence>
<dbReference type="RefSeq" id="WP_140042933.1">
    <property type="nucleotide sequence ID" value="NZ_CP041016.1"/>
</dbReference>
<accession>A0A5B8CI18</accession>
<feature type="transmembrane region" description="Helical" evidence="1">
    <location>
        <begin position="32"/>
        <end position="54"/>
    </location>
</feature>
<dbReference type="AlphaFoldDB" id="A0A5B8CI18"/>
<evidence type="ECO:0000256" key="1">
    <source>
        <dbReference type="SAM" id="Phobius"/>
    </source>
</evidence>
<name>A0A5B8CI18_SPHSA</name>
<proteinExistence type="predicted"/>
<dbReference type="KEGG" id="sufl:FIL70_03000"/>
<reference evidence="2 3" key="1">
    <citation type="submission" date="2019-06" db="EMBL/GenBank/DDBJ databases">
        <title>Genome organization and adaptive potential of archetypical organophosphate degarding Sphingobium fuliginis ATCC 27551.</title>
        <authorList>
            <person name="Sarwar A."/>
            <person name="Parthasarathy S."/>
            <person name="Singh C."/>
            <person name="Siddavattam D."/>
        </authorList>
    </citation>
    <scope>NUCLEOTIDE SEQUENCE [LARGE SCALE GENOMIC DNA]</scope>
    <source>
        <strain evidence="2 3">ATCC 27551</strain>
    </source>
</reference>
<evidence type="ECO:0000313" key="2">
    <source>
        <dbReference type="EMBL" id="QDC39003.1"/>
    </source>
</evidence>
<feature type="transmembrane region" description="Helical" evidence="1">
    <location>
        <begin position="66"/>
        <end position="84"/>
    </location>
</feature>
<evidence type="ECO:0000313" key="3">
    <source>
        <dbReference type="Proteomes" id="UP000311469"/>
    </source>
</evidence>
<dbReference type="Pfam" id="PF04956">
    <property type="entry name" value="TrbC"/>
    <property type="match status" value="1"/>
</dbReference>
<dbReference type="Proteomes" id="UP000311469">
    <property type="component" value="Chromosome cSF1"/>
</dbReference>
<keyword evidence="1" id="KW-0472">Membrane</keyword>
<dbReference type="InterPro" id="IPR007039">
    <property type="entry name" value="TrbC/VirB2"/>
</dbReference>
<protein>
    <recommendedName>
        <fullName evidence="4">Type VI secretion protein</fullName>
    </recommendedName>
</protein>
<organism evidence="2 3">
    <name type="scientific">Sphingobium fuliginis ATCC 27551</name>
    <dbReference type="NCBI Taxonomy" id="1208342"/>
    <lineage>
        <taxon>Bacteria</taxon>
        <taxon>Pseudomonadati</taxon>
        <taxon>Pseudomonadota</taxon>
        <taxon>Alphaproteobacteria</taxon>
        <taxon>Sphingomonadales</taxon>
        <taxon>Sphingomonadaceae</taxon>
        <taxon>Sphingobium</taxon>
    </lineage>
</organism>
<keyword evidence="1" id="KW-0812">Transmembrane</keyword>
<gene>
    <name evidence="2" type="ORF">FIL70_03000</name>
</gene>
<keyword evidence="1" id="KW-1133">Transmembrane helix</keyword>
<dbReference type="EMBL" id="CP041016">
    <property type="protein sequence ID" value="QDC39003.1"/>
    <property type="molecule type" value="Genomic_DNA"/>
</dbReference>